<dbReference type="GO" id="GO:0005524">
    <property type="term" value="F:ATP binding"/>
    <property type="evidence" value="ECO:0007669"/>
    <property type="project" value="UniProtKB-KW"/>
</dbReference>
<keyword evidence="1" id="KW-0547">Nucleotide-binding</keyword>
<dbReference type="PANTHER" id="PTHR30580">
    <property type="entry name" value="PRIMOSOMAL PROTEIN N"/>
    <property type="match status" value="1"/>
</dbReference>
<name>A0A3S4IY66_CHRVL</name>
<dbReference type="GO" id="GO:0043138">
    <property type="term" value="F:3'-5' DNA helicase activity"/>
    <property type="evidence" value="ECO:0007669"/>
    <property type="project" value="TreeGrafter"/>
</dbReference>
<dbReference type="AlphaFoldDB" id="A0A3S4IY66"/>
<dbReference type="Proteomes" id="UP000275777">
    <property type="component" value="Chromosome"/>
</dbReference>
<evidence type="ECO:0000256" key="3">
    <source>
        <dbReference type="ARBA" id="ARBA00023125"/>
    </source>
</evidence>
<keyword evidence="3" id="KW-0238">DNA-binding</keyword>
<dbReference type="EC" id="3.6.4.-" evidence="5"/>
<evidence type="ECO:0000256" key="1">
    <source>
        <dbReference type="ARBA" id="ARBA00022741"/>
    </source>
</evidence>
<protein>
    <submittedName>
        <fullName evidence="5">Primosomal protein N</fullName>
        <ecNumber evidence="5">3.6.4.-</ecNumber>
    </submittedName>
</protein>
<accession>A0A3S4IY66</accession>
<keyword evidence="5" id="KW-0378">Hydrolase</keyword>
<dbReference type="PANTHER" id="PTHR30580:SF0">
    <property type="entry name" value="PRIMOSOMAL PROTEIN N"/>
    <property type="match status" value="1"/>
</dbReference>
<dbReference type="GO" id="GO:0016787">
    <property type="term" value="F:hydrolase activity"/>
    <property type="evidence" value="ECO:0007669"/>
    <property type="project" value="UniProtKB-KW"/>
</dbReference>
<keyword evidence="2" id="KW-0067">ATP-binding</keyword>
<dbReference type="InterPro" id="IPR041236">
    <property type="entry name" value="PriA_C"/>
</dbReference>
<dbReference type="Pfam" id="PF18074">
    <property type="entry name" value="PriA_C"/>
    <property type="match status" value="1"/>
</dbReference>
<reference evidence="5 6" key="1">
    <citation type="submission" date="2018-12" db="EMBL/GenBank/DDBJ databases">
        <authorList>
            <consortium name="Pathogen Informatics"/>
        </authorList>
    </citation>
    <scope>NUCLEOTIDE SEQUENCE [LARGE SCALE GENOMIC DNA]</scope>
    <source>
        <strain evidence="5 6">NCTC9695</strain>
    </source>
</reference>
<sequence length="153" mass="16671">MQVAGRAGRADAPGEVLVQTQWPDHPLYQALVAHDFDGYAATLLTERRQAGFPPSTFQALLRADSPELARATAFLRQAREALEPLAEGVLISGPAPALMARLAQRERAQLVLESPQRGALHRLLDSLPPMLDGLAKAHGRALRWSLDVDPQEL</sequence>
<evidence type="ECO:0000313" key="6">
    <source>
        <dbReference type="Proteomes" id="UP000275777"/>
    </source>
</evidence>
<dbReference type="GO" id="GO:0006302">
    <property type="term" value="P:double-strand break repair"/>
    <property type="evidence" value="ECO:0007669"/>
    <property type="project" value="TreeGrafter"/>
</dbReference>
<evidence type="ECO:0000259" key="4">
    <source>
        <dbReference type="Pfam" id="PF18074"/>
    </source>
</evidence>
<feature type="domain" description="Primosomal protein N C-terminal" evidence="4">
    <location>
        <begin position="55"/>
        <end position="150"/>
    </location>
</feature>
<dbReference type="GO" id="GO:0006310">
    <property type="term" value="P:DNA recombination"/>
    <property type="evidence" value="ECO:0007669"/>
    <property type="project" value="TreeGrafter"/>
</dbReference>
<proteinExistence type="predicted"/>
<evidence type="ECO:0000313" key="5">
    <source>
        <dbReference type="EMBL" id="VEB41157.1"/>
    </source>
</evidence>
<dbReference type="GO" id="GO:0003677">
    <property type="term" value="F:DNA binding"/>
    <property type="evidence" value="ECO:0007669"/>
    <property type="project" value="UniProtKB-KW"/>
</dbReference>
<dbReference type="EMBL" id="LR134182">
    <property type="protein sequence ID" value="VEB41157.1"/>
    <property type="molecule type" value="Genomic_DNA"/>
</dbReference>
<dbReference type="GO" id="GO:0006270">
    <property type="term" value="P:DNA replication initiation"/>
    <property type="evidence" value="ECO:0007669"/>
    <property type="project" value="TreeGrafter"/>
</dbReference>
<gene>
    <name evidence="5" type="primary">priA_3</name>
    <name evidence="5" type="ORF">NCTC9695_01576</name>
</gene>
<evidence type="ECO:0000256" key="2">
    <source>
        <dbReference type="ARBA" id="ARBA00022840"/>
    </source>
</evidence>
<organism evidence="5 6">
    <name type="scientific">Chromobacterium violaceum</name>
    <dbReference type="NCBI Taxonomy" id="536"/>
    <lineage>
        <taxon>Bacteria</taxon>
        <taxon>Pseudomonadati</taxon>
        <taxon>Pseudomonadota</taxon>
        <taxon>Betaproteobacteria</taxon>
        <taxon>Neisseriales</taxon>
        <taxon>Chromobacteriaceae</taxon>
        <taxon>Chromobacterium</taxon>
    </lineage>
</organism>